<organism evidence="2 3">
    <name type="scientific">Ascochyta lentis</name>
    <dbReference type="NCBI Taxonomy" id="205686"/>
    <lineage>
        <taxon>Eukaryota</taxon>
        <taxon>Fungi</taxon>
        <taxon>Dikarya</taxon>
        <taxon>Ascomycota</taxon>
        <taxon>Pezizomycotina</taxon>
        <taxon>Dothideomycetes</taxon>
        <taxon>Pleosporomycetidae</taxon>
        <taxon>Pleosporales</taxon>
        <taxon>Pleosporineae</taxon>
        <taxon>Didymellaceae</taxon>
        <taxon>Ascochyta</taxon>
    </lineage>
</organism>
<dbReference type="Proteomes" id="UP000651452">
    <property type="component" value="Unassembled WGS sequence"/>
</dbReference>
<accession>A0A8H7J609</accession>
<reference evidence="2" key="1">
    <citation type="submission" date="2018-12" db="EMBL/GenBank/DDBJ databases">
        <authorList>
            <person name="Syme R.A."/>
            <person name="Farfan-Caceres L."/>
            <person name="Lichtenzveig J."/>
        </authorList>
    </citation>
    <scope>NUCLEOTIDE SEQUENCE</scope>
    <source>
        <strain evidence="2">Al4</strain>
    </source>
</reference>
<gene>
    <name evidence="2" type="ORF">EKO04_004955</name>
</gene>
<feature type="compositionally biased region" description="Polar residues" evidence="1">
    <location>
        <begin position="108"/>
        <end position="124"/>
    </location>
</feature>
<feature type="region of interest" description="Disordered" evidence="1">
    <location>
        <begin position="65"/>
        <end position="288"/>
    </location>
</feature>
<dbReference type="AlphaFoldDB" id="A0A8H7J609"/>
<keyword evidence="3" id="KW-1185">Reference proteome</keyword>
<feature type="region of interest" description="Disordered" evidence="1">
    <location>
        <begin position="1"/>
        <end position="36"/>
    </location>
</feature>
<evidence type="ECO:0000313" key="3">
    <source>
        <dbReference type="Proteomes" id="UP000651452"/>
    </source>
</evidence>
<protein>
    <submittedName>
        <fullName evidence="2">Uncharacterized protein</fullName>
    </submittedName>
</protein>
<reference evidence="2" key="2">
    <citation type="submission" date="2020-09" db="EMBL/GenBank/DDBJ databases">
        <title>Reference genome assembly for Australian Ascochyta lentis isolate Al4.</title>
        <authorList>
            <person name="Lee R.C."/>
            <person name="Farfan-Caceres L.M."/>
            <person name="Debler J.W."/>
            <person name="Williams A.H."/>
            <person name="Henares B.M."/>
        </authorList>
    </citation>
    <scope>NUCLEOTIDE SEQUENCE</scope>
    <source>
        <strain evidence="2">Al4</strain>
    </source>
</reference>
<feature type="compositionally biased region" description="Low complexity" evidence="1">
    <location>
        <begin position="176"/>
        <end position="187"/>
    </location>
</feature>
<sequence>MAEPMLTLSPEKVNANSMQYDDDLDIYDEGPSSPFLEHIQQDNQENVAPSNAATPVKAQLIDIGEEDVPQSAFKVESGKKTGLRERSSPLKKSPVKDLLHDFEDAAMQTPSRSRASTLKSSPAKQQHVLDDLEAATPQTPHRSRASTLRSSPDKPQIAEECPGSVGSSRTRKSRSPSKSSVLSSVPSDIEATPRAPSLGAAIDLLPTPSKRPSPSQTPSRRGAELRDNEGLTVAANRFMEDEDTDRNHKRRKSHENQYQVNMEADITEFNPDATIPDIDDTRFSDFSEMPGLDMTKFASFRKSPTKNGDASENAR</sequence>
<dbReference type="OrthoDB" id="5367584at2759"/>
<feature type="compositionally biased region" description="Polar residues" evidence="1">
    <location>
        <begin position="136"/>
        <end position="150"/>
    </location>
</feature>
<feature type="compositionally biased region" description="Basic and acidic residues" evidence="1">
    <location>
        <begin position="76"/>
        <end position="103"/>
    </location>
</feature>
<proteinExistence type="predicted"/>
<comment type="caution">
    <text evidence="2">The sequence shown here is derived from an EMBL/GenBank/DDBJ whole genome shotgun (WGS) entry which is preliminary data.</text>
</comment>
<evidence type="ECO:0000256" key="1">
    <source>
        <dbReference type="SAM" id="MobiDB-lite"/>
    </source>
</evidence>
<feature type="compositionally biased region" description="Polar residues" evidence="1">
    <location>
        <begin position="210"/>
        <end position="219"/>
    </location>
</feature>
<name>A0A8H7J609_9PLEO</name>
<evidence type="ECO:0000313" key="2">
    <source>
        <dbReference type="EMBL" id="KAF9697243.1"/>
    </source>
</evidence>
<dbReference type="EMBL" id="RZGK01000008">
    <property type="protein sequence ID" value="KAF9697243.1"/>
    <property type="molecule type" value="Genomic_DNA"/>
</dbReference>